<proteinExistence type="predicted"/>
<gene>
    <name evidence="3" type="ORF">SCL_1416</name>
</gene>
<sequence length="353" mass="41959">MRKPVLAFLLAVLVSGGFAGAAPTVAADVSVDISVFYNALAPYGQWVNRLSFGWVWVPHDVPVSWRPYTHGHWVYTDDYGWYWVSYWPWGWAPFHYGRWAYDDDYGWVWVPDTVWGPAWVDWRYGDGWIGWAPLPPMAVWRPGVGFSVRIVEIERYVHPTSWVFCHERNFRREHVYRHIELAARNVTIIQRTSNITRYVVEQDRIVNRGHDVDRLEKDTGQRFTRYRVREVASAAEQRSTPRGNEFSVYRPKVSPALPGARPPSSPPPRAAEPPERIRQQQETQRQQLLRQQQTERQQLQEHYRRQQQSEIRVLDEQHGREQKLLERRQQREYRMAPQSRKDEKSGERRRDTR</sequence>
<dbReference type="InParanoid" id="A0A1B4XG12"/>
<feature type="compositionally biased region" description="Pro residues" evidence="1">
    <location>
        <begin position="260"/>
        <end position="271"/>
    </location>
</feature>
<evidence type="ECO:0000256" key="2">
    <source>
        <dbReference type="SAM" id="SignalP"/>
    </source>
</evidence>
<keyword evidence="4" id="KW-1185">Reference proteome</keyword>
<reference evidence="3 4" key="1">
    <citation type="submission" date="2015-05" db="EMBL/GenBank/DDBJ databases">
        <title>Complete genome sequence of a sulfur-oxidizing gammaproteobacterium strain HA5.</title>
        <authorList>
            <person name="Miura A."/>
            <person name="Kojima H."/>
            <person name="Fukui M."/>
        </authorList>
    </citation>
    <scope>NUCLEOTIDE SEQUENCE [LARGE SCALE GENOMIC DNA]</scope>
    <source>
        <strain evidence="3 4">HA5</strain>
    </source>
</reference>
<feature type="region of interest" description="Disordered" evidence="1">
    <location>
        <begin position="232"/>
        <end position="353"/>
    </location>
</feature>
<dbReference type="AlphaFoldDB" id="A0A1B4XG12"/>
<feature type="compositionally biased region" description="Basic and acidic residues" evidence="1">
    <location>
        <begin position="312"/>
        <end position="353"/>
    </location>
</feature>
<organism evidence="3 4">
    <name type="scientific">Sulfuricaulis limicola</name>
    <dbReference type="NCBI Taxonomy" id="1620215"/>
    <lineage>
        <taxon>Bacteria</taxon>
        <taxon>Pseudomonadati</taxon>
        <taxon>Pseudomonadota</taxon>
        <taxon>Gammaproteobacteria</taxon>
        <taxon>Acidiferrobacterales</taxon>
        <taxon>Acidiferrobacteraceae</taxon>
        <taxon>Sulfuricaulis</taxon>
    </lineage>
</organism>
<feature type="compositionally biased region" description="Low complexity" evidence="1">
    <location>
        <begin position="280"/>
        <end position="297"/>
    </location>
</feature>
<feature type="signal peptide" evidence="2">
    <location>
        <begin position="1"/>
        <end position="21"/>
    </location>
</feature>
<name>A0A1B4XG12_9GAMM</name>
<keyword evidence="2" id="KW-0732">Signal</keyword>
<dbReference type="EMBL" id="AP014879">
    <property type="protein sequence ID" value="BAV33727.1"/>
    <property type="molecule type" value="Genomic_DNA"/>
</dbReference>
<dbReference type="KEGG" id="slim:SCL_1416"/>
<accession>A0A1B4XG12</accession>
<feature type="chain" id="PRO_5008572376" evidence="2">
    <location>
        <begin position="22"/>
        <end position="353"/>
    </location>
</feature>
<protein>
    <submittedName>
        <fullName evidence="3">Uncharacterized protein</fullName>
    </submittedName>
</protein>
<evidence type="ECO:0000313" key="4">
    <source>
        <dbReference type="Proteomes" id="UP000243180"/>
    </source>
</evidence>
<dbReference type="RefSeq" id="WP_096360551.1">
    <property type="nucleotide sequence ID" value="NZ_AP014879.1"/>
</dbReference>
<evidence type="ECO:0000256" key="1">
    <source>
        <dbReference type="SAM" id="MobiDB-lite"/>
    </source>
</evidence>
<dbReference type="InterPro" id="IPR046535">
    <property type="entry name" value="DUF6600"/>
</dbReference>
<dbReference type="Pfam" id="PF20245">
    <property type="entry name" value="DUF6600"/>
    <property type="match status" value="1"/>
</dbReference>
<dbReference type="OrthoDB" id="5485224at2"/>
<evidence type="ECO:0000313" key="3">
    <source>
        <dbReference type="EMBL" id="BAV33727.1"/>
    </source>
</evidence>
<dbReference type="Proteomes" id="UP000243180">
    <property type="component" value="Chromosome"/>
</dbReference>